<evidence type="ECO:0000259" key="7">
    <source>
        <dbReference type="SMART" id="SM00702"/>
    </source>
</evidence>
<feature type="region of interest" description="Disordered" evidence="6">
    <location>
        <begin position="199"/>
        <end position="220"/>
    </location>
</feature>
<name>A0ABR2ZEM2_9AGAR</name>
<dbReference type="InterPro" id="IPR045054">
    <property type="entry name" value="P4HA-like"/>
</dbReference>
<dbReference type="SMART" id="SM00702">
    <property type="entry name" value="P4Hc"/>
    <property type="match status" value="1"/>
</dbReference>
<evidence type="ECO:0000256" key="1">
    <source>
        <dbReference type="ARBA" id="ARBA00001961"/>
    </source>
</evidence>
<organism evidence="8 9">
    <name type="scientific">Marasmius tenuissimus</name>
    <dbReference type="NCBI Taxonomy" id="585030"/>
    <lineage>
        <taxon>Eukaryota</taxon>
        <taxon>Fungi</taxon>
        <taxon>Dikarya</taxon>
        <taxon>Basidiomycota</taxon>
        <taxon>Agaricomycotina</taxon>
        <taxon>Agaricomycetes</taxon>
        <taxon>Agaricomycetidae</taxon>
        <taxon>Agaricales</taxon>
        <taxon>Marasmiineae</taxon>
        <taxon>Marasmiaceae</taxon>
        <taxon>Marasmius</taxon>
    </lineage>
</organism>
<evidence type="ECO:0000256" key="5">
    <source>
        <dbReference type="ARBA" id="ARBA00023004"/>
    </source>
</evidence>
<dbReference type="Gene3D" id="2.60.120.620">
    <property type="entry name" value="q2cbj1_9rhob like domain"/>
    <property type="match status" value="1"/>
</dbReference>
<sequence length="273" mass="30907">MHTKTLDFSSTSLASCYSGFYAKILDDVFTPTECAELVKLAASQIDGWKPAGLSTREEKQTVHRNFRNSERTLVIDEAVSQKIFDRLRPLVEEIAVIEPNEPWAGITGKAGRKQGPTWALDSISTRLSFLRYGPGHYFKPHCDGLNESENGSLKSFVTLHLYLTDETSISEEDEFFTCSETQTGTYNQSDTVYDGVTHSSIEPADEHDNPRQPLEGGTTRFWSPNKKEFLDVEPKIGRVLVFQQRMLIHSGEEVKSGMKYTMRGDFMFREAKK</sequence>
<evidence type="ECO:0000256" key="4">
    <source>
        <dbReference type="ARBA" id="ARBA00023002"/>
    </source>
</evidence>
<evidence type="ECO:0000256" key="2">
    <source>
        <dbReference type="ARBA" id="ARBA00022723"/>
    </source>
</evidence>
<dbReference type="PANTHER" id="PTHR10869:SF241">
    <property type="entry name" value="FE2OG DIOXYGENASE DOMAIN-CONTAINING PROTEIN"/>
    <property type="match status" value="1"/>
</dbReference>
<dbReference type="PANTHER" id="PTHR10869">
    <property type="entry name" value="PROLYL 4-HYDROXYLASE ALPHA SUBUNIT"/>
    <property type="match status" value="1"/>
</dbReference>
<feature type="domain" description="Prolyl 4-hydroxylase alpha subunit" evidence="7">
    <location>
        <begin position="20"/>
        <end position="267"/>
    </location>
</feature>
<reference evidence="8 9" key="1">
    <citation type="submission" date="2024-05" db="EMBL/GenBank/DDBJ databases">
        <title>A draft genome resource for the thread blight pathogen Marasmius tenuissimus strain MS-2.</title>
        <authorList>
            <person name="Yulfo-Soto G.E."/>
            <person name="Baruah I.K."/>
            <person name="Amoako-Attah I."/>
            <person name="Bukari Y."/>
            <person name="Meinhardt L.W."/>
            <person name="Bailey B.A."/>
            <person name="Cohen S.P."/>
        </authorList>
    </citation>
    <scope>NUCLEOTIDE SEQUENCE [LARGE SCALE GENOMIC DNA]</scope>
    <source>
        <strain evidence="8 9">MS-2</strain>
    </source>
</reference>
<gene>
    <name evidence="8" type="ORF">AAF712_013205</name>
</gene>
<comment type="caution">
    <text evidence="8">The sequence shown here is derived from an EMBL/GenBank/DDBJ whole genome shotgun (WGS) entry which is preliminary data.</text>
</comment>
<evidence type="ECO:0000256" key="6">
    <source>
        <dbReference type="SAM" id="MobiDB-lite"/>
    </source>
</evidence>
<evidence type="ECO:0000313" key="9">
    <source>
        <dbReference type="Proteomes" id="UP001437256"/>
    </source>
</evidence>
<dbReference type="InterPro" id="IPR044862">
    <property type="entry name" value="Pro_4_hyd_alph_FE2OG_OXY"/>
</dbReference>
<keyword evidence="9" id="KW-1185">Reference proteome</keyword>
<dbReference type="Proteomes" id="UP001437256">
    <property type="component" value="Unassembled WGS sequence"/>
</dbReference>
<keyword evidence="3" id="KW-0223">Dioxygenase</keyword>
<accession>A0ABR2ZEM2</accession>
<keyword evidence="4" id="KW-0560">Oxidoreductase</keyword>
<dbReference type="InterPro" id="IPR006620">
    <property type="entry name" value="Pro_4_hyd_alph"/>
</dbReference>
<comment type="cofactor">
    <cofactor evidence="1">
        <name>L-ascorbate</name>
        <dbReference type="ChEBI" id="CHEBI:38290"/>
    </cofactor>
</comment>
<evidence type="ECO:0000256" key="3">
    <source>
        <dbReference type="ARBA" id="ARBA00022964"/>
    </source>
</evidence>
<proteinExistence type="predicted"/>
<keyword evidence="2" id="KW-0479">Metal-binding</keyword>
<dbReference type="Pfam" id="PF13640">
    <property type="entry name" value="2OG-FeII_Oxy_3"/>
    <property type="match status" value="1"/>
</dbReference>
<dbReference type="EMBL" id="JBBXMP010000196">
    <property type="protein sequence ID" value="KAL0060026.1"/>
    <property type="molecule type" value="Genomic_DNA"/>
</dbReference>
<evidence type="ECO:0000313" key="8">
    <source>
        <dbReference type="EMBL" id="KAL0060026.1"/>
    </source>
</evidence>
<keyword evidence="5" id="KW-0408">Iron</keyword>
<protein>
    <recommendedName>
        <fullName evidence="7">Prolyl 4-hydroxylase alpha subunit domain-containing protein</fullName>
    </recommendedName>
</protein>